<feature type="domain" description="N-acetyltransferase" evidence="1">
    <location>
        <begin position="9"/>
        <end position="159"/>
    </location>
</feature>
<dbReference type="Gene3D" id="3.40.630.30">
    <property type="match status" value="1"/>
</dbReference>
<dbReference type="PANTHER" id="PTHR43415:SF3">
    <property type="entry name" value="GNAT-FAMILY ACETYLTRANSFERASE"/>
    <property type="match status" value="1"/>
</dbReference>
<dbReference type="CDD" id="cd04301">
    <property type="entry name" value="NAT_SF"/>
    <property type="match status" value="1"/>
</dbReference>
<dbReference type="InterPro" id="IPR000182">
    <property type="entry name" value="GNAT_dom"/>
</dbReference>
<dbReference type="PROSITE" id="PS51186">
    <property type="entry name" value="GNAT"/>
    <property type="match status" value="1"/>
</dbReference>
<dbReference type="SUPFAM" id="SSF55729">
    <property type="entry name" value="Acyl-CoA N-acyltransferases (Nat)"/>
    <property type="match status" value="1"/>
</dbReference>
<gene>
    <name evidence="2" type="ORF">IAD31_01955</name>
</gene>
<evidence type="ECO:0000313" key="2">
    <source>
        <dbReference type="EMBL" id="HIQ60347.1"/>
    </source>
</evidence>
<dbReference type="PANTHER" id="PTHR43415">
    <property type="entry name" value="SPERMIDINE N(1)-ACETYLTRANSFERASE"/>
    <property type="match status" value="1"/>
</dbReference>
<name>A0A9D0YQL1_9FIRM</name>
<proteinExistence type="predicted"/>
<reference evidence="2" key="2">
    <citation type="journal article" date="2021" name="PeerJ">
        <title>Extensive microbial diversity within the chicken gut microbiome revealed by metagenomics and culture.</title>
        <authorList>
            <person name="Gilroy R."/>
            <person name="Ravi A."/>
            <person name="Getino M."/>
            <person name="Pursley I."/>
            <person name="Horton D.L."/>
            <person name="Alikhan N.F."/>
            <person name="Baker D."/>
            <person name="Gharbi K."/>
            <person name="Hall N."/>
            <person name="Watson M."/>
            <person name="Adriaenssens E.M."/>
            <person name="Foster-Nyarko E."/>
            <person name="Jarju S."/>
            <person name="Secka A."/>
            <person name="Antonio M."/>
            <person name="Oren A."/>
            <person name="Chaudhuri R.R."/>
            <person name="La Ragione R."/>
            <person name="Hildebrand F."/>
            <person name="Pallen M.J."/>
        </authorList>
    </citation>
    <scope>NUCLEOTIDE SEQUENCE</scope>
    <source>
        <strain evidence="2">ChiGjej2B2-12916</strain>
    </source>
</reference>
<evidence type="ECO:0000313" key="3">
    <source>
        <dbReference type="Proteomes" id="UP000886879"/>
    </source>
</evidence>
<sequence>MEKIQYENLTIRQAEASDAKQLATWWNDGTVMAHAGFPNGVGTTEAEVIKGLGKGSLVIEEDHRLIGECNYYPVAQGVAEIGIKICETDGQNRGVGRKILSMLIGWLFENGYSKVILDTNLKNTRAQHVYESLGFRKVRTNVDAWKDQLGQLQSSIDYELIEKDFISYINQKV</sequence>
<comment type="caution">
    <text evidence="2">The sequence shown here is derived from an EMBL/GenBank/DDBJ whole genome shotgun (WGS) entry which is preliminary data.</text>
</comment>
<dbReference type="Pfam" id="PF13302">
    <property type="entry name" value="Acetyltransf_3"/>
    <property type="match status" value="1"/>
</dbReference>
<accession>A0A9D0YQL1</accession>
<dbReference type="EMBL" id="DVFO01000018">
    <property type="protein sequence ID" value="HIQ60347.1"/>
    <property type="molecule type" value="Genomic_DNA"/>
</dbReference>
<reference evidence="2" key="1">
    <citation type="submission" date="2020-10" db="EMBL/GenBank/DDBJ databases">
        <authorList>
            <person name="Gilroy R."/>
        </authorList>
    </citation>
    <scope>NUCLEOTIDE SEQUENCE</scope>
    <source>
        <strain evidence="2">ChiGjej2B2-12916</strain>
    </source>
</reference>
<dbReference type="GO" id="GO:0016747">
    <property type="term" value="F:acyltransferase activity, transferring groups other than amino-acyl groups"/>
    <property type="evidence" value="ECO:0007669"/>
    <property type="project" value="InterPro"/>
</dbReference>
<protein>
    <submittedName>
        <fullName evidence="2">GNAT family N-acetyltransferase</fullName>
    </submittedName>
</protein>
<dbReference type="Proteomes" id="UP000886879">
    <property type="component" value="Unassembled WGS sequence"/>
</dbReference>
<dbReference type="AlphaFoldDB" id="A0A9D0YQL1"/>
<evidence type="ECO:0000259" key="1">
    <source>
        <dbReference type="PROSITE" id="PS51186"/>
    </source>
</evidence>
<dbReference type="InterPro" id="IPR016181">
    <property type="entry name" value="Acyl_CoA_acyltransferase"/>
</dbReference>
<organism evidence="2 3">
    <name type="scientific">Candidatus Enterenecus faecium</name>
    <dbReference type="NCBI Taxonomy" id="2840780"/>
    <lineage>
        <taxon>Bacteria</taxon>
        <taxon>Bacillati</taxon>
        <taxon>Bacillota</taxon>
        <taxon>Clostridia</taxon>
        <taxon>Eubacteriales</taxon>
        <taxon>Candidatus Enterenecus</taxon>
    </lineage>
</organism>